<organism evidence="6 7">
    <name type="scientific">Moraxella equi</name>
    <dbReference type="NCBI Taxonomy" id="60442"/>
    <lineage>
        <taxon>Bacteria</taxon>
        <taxon>Pseudomonadati</taxon>
        <taxon>Pseudomonadota</taxon>
        <taxon>Gammaproteobacteria</taxon>
        <taxon>Moraxellales</taxon>
        <taxon>Moraxellaceae</taxon>
        <taxon>Moraxella</taxon>
    </lineage>
</organism>
<dbReference type="Pfam" id="PF06594">
    <property type="entry name" value="HCBP_related"/>
    <property type="match status" value="1"/>
</dbReference>
<dbReference type="SUPFAM" id="SSF51120">
    <property type="entry name" value="beta-Roll"/>
    <property type="match status" value="1"/>
</dbReference>
<dbReference type="EC" id="5.1.3.-" evidence="6"/>
<dbReference type="Pfam" id="PF00353">
    <property type="entry name" value="HemolysinCabind"/>
    <property type="match status" value="1"/>
</dbReference>
<evidence type="ECO:0000256" key="3">
    <source>
        <dbReference type="ARBA" id="ARBA00022837"/>
    </source>
</evidence>
<evidence type="ECO:0000256" key="2">
    <source>
        <dbReference type="ARBA" id="ARBA00022525"/>
    </source>
</evidence>
<proteinExistence type="predicted"/>
<evidence type="ECO:0000313" key="7">
    <source>
        <dbReference type="Proteomes" id="UP000254618"/>
    </source>
</evidence>
<dbReference type="NCBIfam" id="TIGR03661">
    <property type="entry name" value="T1SS_VCA0849"/>
    <property type="match status" value="1"/>
</dbReference>
<dbReference type="InterPro" id="IPR018511">
    <property type="entry name" value="Hemolysin-typ_Ca-bd_CS"/>
</dbReference>
<dbReference type="InterPro" id="IPR010566">
    <property type="entry name" value="Haemolys_ca-bd"/>
</dbReference>
<protein>
    <submittedName>
        <fullName evidence="6">Poly(Beta-D-mannuronate) C5 epimerase 4</fullName>
        <ecNumber evidence="6">5.1.3.-</ecNumber>
    </submittedName>
</protein>
<accession>A0A378QTS8</accession>
<dbReference type="GO" id="GO:0005576">
    <property type="term" value="C:extracellular region"/>
    <property type="evidence" value="ECO:0007669"/>
    <property type="project" value="UniProtKB-SubCell"/>
</dbReference>
<dbReference type="RefSeq" id="WP_115237096.1">
    <property type="nucleotide sequence ID" value="NZ_MXAP01000161.1"/>
</dbReference>
<dbReference type="PANTHER" id="PTHR38340">
    <property type="entry name" value="S-LAYER PROTEIN"/>
    <property type="match status" value="1"/>
</dbReference>
<evidence type="ECO:0000256" key="1">
    <source>
        <dbReference type="ARBA" id="ARBA00004613"/>
    </source>
</evidence>
<keyword evidence="6" id="KW-0413">Isomerase</keyword>
<reference evidence="6 7" key="1">
    <citation type="submission" date="2018-06" db="EMBL/GenBank/DDBJ databases">
        <authorList>
            <consortium name="Pathogen Informatics"/>
            <person name="Doyle S."/>
        </authorList>
    </citation>
    <scope>NUCLEOTIDE SEQUENCE [LARGE SCALE GENOMIC DNA]</scope>
    <source>
        <strain evidence="6 7">NCTC11012</strain>
    </source>
</reference>
<dbReference type="Gene3D" id="2.150.10.10">
    <property type="entry name" value="Serralysin-like metalloprotease, C-terminal"/>
    <property type="match status" value="1"/>
</dbReference>
<feature type="region of interest" description="Disordered" evidence="4">
    <location>
        <begin position="92"/>
        <end position="124"/>
    </location>
</feature>
<dbReference type="AlphaFoldDB" id="A0A378QTS8"/>
<dbReference type="GO" id="GO:0016853">
    <property type="term" value="F:isomerase activity"/>
    <property type="evidence" value="ECO:0007669"/>
    <property type="project" value="UniProtKB-KW"/>
</dbReference>
<comment type="subcellular location">
    <subcellularLocation>
        <location evidence="1">Secreted</location>
    </subcellularLocation>
</comment>
<dbReference type="GO" id="GO:0005509">
    <property type="term" value="F:calcium ion binding"/>
    <property type="evidence" value="ECO:0007669"/>
    <property type="project" value="InterPro"/>
</dbReference>
<keyword evidence="3" id="KW-0106">Calcium</keyword>
<feature type="domain" description="Haemolysin-type calcium binding-related" evidence="5">
    <location>
        <begin position="9"/>
        <end position="39"/>
    </location>
</feature>
<evidence type="ECO:0000313" key="6">
    <source>
        <dbReference type="EMBL" id="STZ03842.1"/>
    </source>
</evidence>
<dbReference type="PANTHER" id="PTHR38340:SF1">
    <property type="entry name" value="S-LAYER PROTEIN"/>
    <property type="match status" value="1"/>
</dbReference>
<dbReference type="PRINTS" id="PR00313">
    <property type="entry name" value="CABNDNGRPT"/>
</dbReference>
<dbReference type="Proteomes" id="UP000254618">
    <property type="component" value="Unassembled WGS sequence"/>
</dbReference>
<dbReference type="InterPro" id="IPR050557">
    <property type="entry name" value="RTX_toxin/Mannuronan_C5-epim"/>
</dbReference>
<dbReference type="PROSITE" id="PS00330">
    <property type="entry name" value="HEMOLYSIN_CALCIUM"/>
    <property type="match status" value="2"/>
</dbReference>
<keyword evidence="2" id="KW-0964">Secreted</keyword>
<dbReference type="InterPro" id="IPR001343">
    <property type="entry name" value="Hemolysn_Ca-bd"/>
</dbReference>
<evidence type="ECO:0000256" key="4">
    <source>
        <dbReference type="SAM" id="MobiDB-lite"/>
    </source>
</evidence>
<sequence>MLKGQDLILKTSDLNSVTIQNFQHGDSYHIENFEFADQTVSLAELVATKVATYHGTDNNDNHNIAQWKSQSVAHLGAGNDVFNATGGKTEVYGQDGDDRVTTGTGNDVLDGGNGSDTLNSGNGDDILNGGAGDDYLQGGAGADTFVFSLDVDLVVDVSQIGFDKIADFDLKQGDKIDLTGLFADKSIMDNFGDYIHFEKSGAKNITMMIDIDGKDEMFEKIAIADIYSNNIDGVLNQLNQGEGLIL</sequence>
<name>A0A378QTS8_9GAMM</name>
<dbReference type="EMBL" id="UGQF01000001">
    <property type="protein sequence ID" value="STZ03842.1"/>
    <property type="molecule type" value="Genomic_DNA"/>
</dbReference>
<gene>
    <name evidence="6" type="primary">algE4</name>
    <name evidence="6" type="ORF">NCTC11012_02097</name>
</gene>
<dbReference type="InterPro" id="IPR011049">
    <property type="entry name" value="Serralysin-like_metalloprot_C"/>
</dbReference>
<dbReference type="InterPro" id="IPR019960">
    <property type="entry name" value="T1SS_VCA0849"/>
</dbReference>
<evidence type="ECO:0000259" key="5">
    <source>
        <dbReference type="Pfam" id="PF06594"/>
    </source>
</evidence>